<protein>
    <submittedName>
        <fullName evidence="1">Basic protein bp1</fullName>
    </submittedName>
</protein>
<accession>K0Q539</accession>
<name>K0Q539_HALWC</name>
<evidence type="ECO:0000313" key="1">
    <source>
        <dbReference type="EMBL" id="CCM91718.1"/>
    </source>
</evidence>
<dbReference type="HOGENOM" id="CLU_3039007_0_0_2"/>
<dbReference type="EMBL" id="FR746099">
    <property type="protein sequence ID" value="CCM91718.1"/>
    <property type="molecule type" value="Genomic_DNA"/>
</dbReference>
<evidence type="ECO:0000313" key="2">
    <source>
        <dbReference type="Proteomes" id="UP000007954"/>
    </source>
</evidence>
<proteinExistence type="predicted"/>
<reference evidence="1 2" key="1">
    <citation type="journal article" date="2011" name="PLoS ONE">
        <title>Haloquadratum walsbyi: limited diversity in a global pond.</title>
        <authorList>
            <person name="Dyall-Smith M."/>
            <person name="Pfeiffer F."/>
            <person name="Klee K."/>
            <person name="Palm P."/>
            <person name="Gross K."/>
            <person name="Schuster S.C."/>
            <person name="Rampp M."/>
            <person name="Oesterhelt D."/>
        </authorList>
    </citation>
    <scope>NUCLEOTIDE SEQUENCE [LARGE SCALE GENOMIC DNA]</scope>
    <source>
        <strain evidence="2">DSM 16854 / JCM 12705 / C23</strain>
    </source>
</reference>
<dbReference type="AlphaFoldDB" id="K0Q539"/>
<dbReference type="KEGG" id="hwc:Hqrw_1113"/>
<organism evidence="1 2">
    <name type="scientific">Haloquadratum walsbyi (strain DSM 16854 / JCM 12705 / C23)</name>
    <dbReference type="NCBI Taxonomy" id="768065"/>
    <lineage>
        <taxon>Archaea</taxon>
        <taxon>Methanobacteriati</taxon>
        <taxon>Methanobacteriota</taxon>
        <taxon>Stenosarchaea group</taxon>
        <taxon>Halobacteria</taxon>
        <taxon>Halobacteriales</taxon>
        <taxon>Haloferacaceae</taxon>
        <taxon>Haloquadratum</taxon>
    </lineage>
</organism>
<sequence length="54" mass="5862">MLVMQLVTKISGFSVILITVGIAAASNLINKKSIIDVAIVMRIAYNLTESRGQR</sequence>
<dbReference type="Proteomes" id="UP000007954">
    <property type="component" value="Chromosome"/>
</dbReference>
<gene>
    <name evidence="1" type="ordered locus">Hqrw_1113</name>
</gene>